<accession>D8JTD2</accession>
<dbReference type="STRING" id="582899.Hden_2654"/>
<dbReference type="InterPro" id="IPR000390">
    <property type="entry name" value="Small_drug/metabolite_transptr"/>
</dbReference>
<evidence type="ECO:0000256" key="3">
    <source>
        <dbReference type="ARBA" id="ARBA00022516"/>
    </source>
</evidence>
<dbReference type="RefSeq" id="WP_013216609.1">
    <property type="nucleotide sequence ID" value="NC_014313.1"/>
</dbReference>
<evidence type="ECO:0000313" key="14">
    <source>
        <dbReference type="EMBL" id="ADJ24450.1"/>
    </source>
</evidence>
<evidence type="ECO:0000313" key="15">
    <source>
        <dbReference type="Proteomes" id="UP000002033"/>
    </source>
</evidence>
<comment type="subcellular location">
    <subcellularLocation>
        <location evidence="1">Cell membrane</location>
        <topology evidence="1">Multi-pass membrane protein</topology>
    </subcellularLocation>
</comment>
<dbReference type="KEGG" id="hdn:Hden_2654"/>
<dbReference type="OrthoDB" id="9783707at2"/>
<name>D8JTD2_HYPDA</name>
<evidence type="ECO:0000256" key="1">
    <source>
        <dbReference type="ARBA" id="ARBA00004651"/>
    </source>
</evidence>
<keyword evidence="10 11" id="KW-0472">Membrane</keyword>
<dbReference type="GO" id="GO:0022857">
    <property type="term" value="F:transmembrane transporter activity"/>
    <property type="evidence" value="ECO:0007669"/>
    <property type="project" value="InterPro"/>
</dbReference>
<dbReference type="GO" id="GO:0009245">
    <property type="term" value="P:lipid A biosynthetic process"/>
    <property type="evidence" value="ECO:0007669"/>
    <property type="project" value="UniProtKB-KW"/>
</dbReference>
<evidence type="ECO:0000256" key="7">
    <source>
        <dbReference type="ARBA" id="ARBA00022985"/>
    </source>
</evidence>
<dbReference type="PANTHER" id="PTHR30561">
    <property type="entry name" value="SMR FAMILY PROTON-DEPENDENT DRUG EFFLUX TRANSPORTER SUGE"/>
    <property type="match status" value="1"/>
</dbReference>
<evidence type="ECO:0000259" key="13">
    <source>
        <dbReference type="Pfam" id="PF00892"/>
    </source>
</evidence>
<feature type="chain" id="PRO_5003116336" description="EamA domain-containing protein" evidence="12">
    <location>
        <begin position="18"/>
        <end position="277"/>
    </location>
</feature>
<evidence type="ECO:0000256" key="4">
    <source>
        <dbReference type="ARBA" id="ARBA00022519"/>
    </source>
</evidence>
<feature type="transmembrane region" description="Helical" evidence="11">
    <location>
        <begin position="202"/>
        <end position="224"/>
    </location>
</feature>
<reference evidence="15" key="1">
    <citation type="journal article" date="2011" name="J. Bacteriol.">
        <title>Genome sequences of eight morphologically diverse alphaproteobacteria.</title>
        <authorList>
            <consortium name="US DOE Joint Genome Institute"/>
            <person name="Brown P.J."/>
            <person name="Kysela D.T."/>
            <person name="Buechlein A."/>
            <person name="Hemmerich C."/>
            <person name="Brun Y.V."/>
        </authorList>
    </citation>
    <scope>NUCLEOTIDE SEQUENCE [LARGE SCALE GENOMIC DNA]</scope>
    <source>
        <strain evidence="15">ATCC 51888 / DSM 1869 / NCIB 11706 / TK 0415</strain>
    </source>
</reference>
<keyword evidence="9" id="KW-0443">Lipid metabolism</keyword>
<dbReference type="Gene3D" id="1.10.3730.20">
    <property type="match status" value="1"/>
</dbReference>
<keyword evidence="3" id="KW-0444">Lipid biosynthesis</keyword>
<organism evidence="14 15">
    <name type="scientific">Hyphomicrobium denitrificans (strain ATCC 51888 / DSM 1869 / NCIMB 11706 / TK 0415)</name>
    <dbReference type="NCBI Taxonomy" id="582899"/>
    <lineage>
        <taxon>Bacteria</taxon>
        <taxon>Pseudomonadati</taxon>
        <taxon>Pseudomonadota</taxon>
        <taxon>Alphaproteobacteria</taxon>
        <taxon>Hyphomicrobiales</taxon>
        <taxon>Hyphomicrobiaceae</taxon>
        <taxon>Hyphomicrobium</taxon>
    </lineage>
</organism>
<dbReference type="InterPro" id="IPR037185">
    <property type="entry name" value="EmrE-like"/>
</dbReference>
<evidence type="ECO:0000256" key="9">
    <source>
        <dbReference type="ARBA" id="ARBA00023098"/>
    </source>
</evidence>
<feature type="transmembrane region" description="Helical" evidence="11">
    <location>
        <begin position="230"/>
        <end position="252"/>
    </location>
</feature>
<keyword evidence="15" id="KW-1185">Reference proteome</keyword>
<keyword evidence="5" id="KW-0441">Lipid A biosynthesis</keyword>
<sequence length="277" mass="28855" precursor="true">MSAIVFTAVLFAAFLHAAWNALVKSAADKFLMTIMVASSAAFLAAVALPFLPQPDAESWRYILASALIHVAYFTLVALAYHHADMSQTYPLMRGTAPFLVALVGALALGEPLSPAAWIGISLISFGVLSMVGLRRSGDGKGVAIALCNAAVIAAYTLVDGHGVRLSGSPAGYTLWVFMLTGIPLAAWVMARHGKTAFVRAGLDWRVGMLGGLATLAAYSLVLWAMMAAPVAIVAALRETSILFGTVISAVILKENVGTSRLAAACIIVLGAIALRLG</sequence>
<feature type="transmembrane region" description="Helical" evidence="11">
    <location>
        <begin position="115"/>
        <end position="133"/>
    </location>
</feature>
<evidence type="ECO:0000256" key="10">
    <source>
        <dbReference type="ARBA" id="ARBA00023136"/>
    </source>
</evidence>
<dbReference type="InterPro" id="IPR000620">
    <property type="entry name" value="EamA_dom"/>
</dbReference>
<dbReference type="eggNOG" id="COG0697">
    <property type="taxonomic scope" value="Bacteria"/>
</dbReference>
<keyword evidence="8 11" id="KW-1133">Transmembrane helix</keyword>
<dbReference type="Proteomes" id="UP000002033">
    <property type="component" value="Chromosome"/>
</dbReference>
<dbReference type="SUPFAM" id="SSF103481">
    <property type="entry name" value="Multidrug resistance efflux transporter EmrE"/>
    <property type="match status" value="2"/>
</dbReference>
<keyword evidence="2" id="KW-1003">Cell membrane</keyword>
<evidence type="ECO:0000256" key="5">
    <source>
        <dbReference type="ARBA" id="ARBA00022556"/>
    </source>
</evidence>
<proteinExistence type="predicted"/>
<evidence type="ECO:0000256" key="8">
    <source>
        <dbReference type="ARBA" id="ARBA00022989"/>
    </source>
</evidence>
<evidence type="ECO:0000256" key="2">
    <source>
        <dbReference type="ARBA" id="ARBA00022475"/>
    </source>
</evidence>
<evidence type="ECO:0000256" key="11">
    <source>
        <dbReference type="SAM" id="Phobius"/>
    </source>
</evidence>
<feature type="transmembrane region" description="Helical" evidence="11">
    <location>
        <begin position="140"/>
        <end position="158"/>
    </location>
</feature>
<feature type="transmembrane region" description="Helical" evidence="11">
    <location>
        <begin position="259"/>
        <end position="276"/>
    </location>
</feature>
<keyword evidence="7" id="KW-0448">Lipopolysaccharide biosynthesis</keyword>
<protein>
    <recommendedName>
        <fullName evidence="13">EamA domain-containing protein</fullName>
    </recommendedName>
</protein>
<dbReference type="HOGENOM" id="CLU_060016_3_0_5"/>
<evidence type="ECO:0000256" key="6">
    <source>
        <dbReference type="ARBA" id="ARBA00022692"/>
    </source>
</evidence>
<feature type="domain" description="EamA" evidence="13">
    <location>
        <begin position="8"/>
        <end position="130"/>
    </location>
</feature>
<keyword evidence="4" id="KW-0997">Cell inner membrane</keyword>
<dbReference type="Pfam" id="PF00892">
    <property type="entry name" value="EamA"/>
    <property type="match status" value="2"/>
</dbReference>
<dbReference type="GO" id="GO:0005886">
    <property type="term" value="C:plasma membrane"/>
    <property type="evidence" value="ECO:0007669"/>
    <property type="project" value="UniProtKB-SubCell"/>
</dbReference>
<keyword evidence="12" id="KW-0732">Signal</keyword>
<feature type="signal peptide" evidence="12">
    <location>
        <begin position="1"/>
        <end position="17"/>
    </location>
</feature>
<feature type="transmembrane region" description="Helical" evidence="11">
    <location>
        <begin position="30"/>
        <end position="51"/>
    </location>
</feature>
<feature type="transmembrane region" description="Helical" evidence="11">
    <location>
        <begin position="170"/>
        <end position="190"/>
    </location>
</feature>
<feature type="transmembrane region" description="Helical" evidence="11">
    <location>
        <begin position="63"/>
        <end position="83"/>
    </location>
</feature>
<keyword evidence="6 11" id="KW-0812">Transmembrane</keyword>
<dbReference type="GO" id="GO:0009103">
    <property type="term" value="P:lipopolysaccharide biosynthetic process"/>
    <property type="evidence" value="ECO:0007669"/>
    <property type="project" value="UniProtKB-KW"/>
</dbReference>
<gene>
    <name evidence="14" type="ordered locus">Hden_2654</name>
</gene>
<dbReference type="EMBL" id="CP002083">
    <property type="protein sequence ID" value="ADJ24450.1"/>
    <property type="molecule type" value="Genomic_DNA"/>
</dbReference>
<evidence type="ECO:0000256" key="12">
    <source>
        <dbReference type="SAM" id="SignalP"/>
    </source>
</evidence>
<feature type="domain" description="EamA" evidence="13">
    <location>
        <begin position="140"/>
        <end position="274"/>
    </location>
</feature>
<dbReference type="AlphaFoldDB" id="D8JTD2"/>
<dbReference type="PANTHER" id="PTHR30561:SF9">
    <property type="entry name" value="4-AMINO-4-DEOXY-L-ARABINOSE-PHOSPHOUNDECAPRENOL FLIPPASE SUBUNIT ARNF-RELATED"/>
    <property type="match status" value="1"/>
</dbReference>